<reference evidence="15" key="1">
    <citation type="submission" date="2019-08" db="EMBL/GenBank/DDBJ databases">
        <authorList>
            <person name="Liu F."/>
        </authorList>
    </citation>
    <scope>NUCLEOTIDE SEQUENCE [LARGE SCALE GENOMIC DNA]</scope>
    <source>
        <strain evidence="15">PA1801</strain>
        <tissue evidence="15">Leaf</tissue>
    </source>
</reference>
<dbReference type="Gene3D" id="1.10.510.10">
    <property type="entry name" value="Transferase(Phosphotransferase) domain 1"/>
    <property type="match status" value="1"/>
</dbReference>
<dbReference type="AlphaFoldDB" id="A0A5B6W7E2"/>
<organism evidence="15 16">
    <name type="scientific">Gossypium australe</name>
    <dbReference type="NCBI Taxonomy" id="47621"/>
    <lineage>
        <taxon>Eukaryota</taxon>
        <taxon>Viridiplantae</taxon>
        <taxon>Streptophyta</taxon>
        <taxon>Embryophyta</taxon>
        <taxon>Tracheophyta</taxon>
        <taxon>Spermatophyta</taxon>
        <taxon>Magnoliopsida</taxon>
        <taxon>eudicotyledons</taxon>
        <taxon>Gunneridae</taxon>
        <taxon>Pentapetalae</taxon>
        <taxon>rosids</taxon>
        <taxon>malvids</taxon>
        <taxon>Malvales</taxon>
        <taxon>Malvaceae</taxon>
        <taxon>Malvoideae</taxon>
        <taxon>Gossypium</taxon>
    </lineage>
</organism>
<dbReference type="PROSITE" id="PS00107">
    <property type="entry name" value="PROTEIN_KINASE_ATP"/>
    <property type="match status" value="1"/>
</dbReference>
<dbReference type="SMART" id="SM00220">
    <property type="entry name" value="S_TKc"/>
    <property type="match status" value="1"/>
</dbReference>
<dbReference type="PROSITE" id="PS51698">
    <property type="entry name" value="U_BOX"/>
    <property type="match status" value="1"/>
</dbReference>
<dbReference type="Proteomes" id="UP000325315">
    <property type="component" value="Unassembled WGS sequence"/>
</dbReference>
<dbReference type="Gene3D" id="3.30.200.20">
    <property type="entry name" value="Phosphorylase Kinase, domain 1"/>
    <property type="match status" value="1"/>
</dbReference>
<dbReference type="PANTHER" id="PTHR45647:SF65">
    <property type="entry name" value="U-BOX DOMAIN-CONTAINING PROTEIN KINASE FAMILY PROTEIN"/>
    <property type="match status" value="1"/>
</dbReference>
<dbReference type="Pfam" id="PF04564">
    <property type="entry name" value="U-box"/>
    <property type="match status" value="1"/>
</dbReference>
<dbReference type="InterPro" id="IPR001245">
    <property type="entry name" value="Ser-Thr/Tyr_kinase_cat_dom"/>
</dbReference>
<evidence type="ECO:0000256" key="3">
    <source>
        <dbReference type="ARBA" id="ARBA00004906"/>
    </source>
</evidence>
<evidence type="ECO:0000256" key="9">
    <source>
        <dbReference type="ARBA" id="ARBA00022786"/>
    </source>
</evidence>
<dbReference type="InterPro" id="IPR000719">
    <property type="entry name" value="Prot_kinase_dom"/>
</dbReference>
<comment type="catalytic activity">
    <reaction evidence="1">
        <text>S-ubiquitinyl-[E2 ubiquitin-conjugating enzyme]-L-cysteine + [acceptor protein]-L-lysine = [E2 ubiquitin-conjugating enzyme]-L-cysteine + N(6)-ubiquitinyl-[acceptor protein]-L-lysine.</text>
        <dbReference type="EC" id="2.3.2.27"/>
    </reaction>
</comment>
<protein>
    <recommendedName>
        <fullName evidence="4">RING-type E3 ubiquitin transferase</fullName>
        <ecNumber evidence="4">2.3.2.27</ecNumber>
    </recommendedName>
</protein>
<dbReference type="Gene3D" id="3.30.40.10">
    <property type="entry name" value="Zinc/RING finger domain, C3HC4 (zinc finger)"/>
    <property type="match status" value="1"/>
</dbReference>
<sequence length="763" mass="85490">MEMSVGSANTGGSPTKLTTVAIAVKSGSGSRRAVRWVVENLKADRFVLVHVMPAVTSIPTPSGDQIPITEMDENVVAMYVQEVKLNFEQVFIPFLDLFKTSKVETVVLEDDYPAIGLLRYISEFGIRTLVLGSYSSNYITRYAYAAVCLLVKPEIYLFHGYGIIFSNVNYRNLKGPGVPNSVLKCAPDTCDIRVVYRQRIITKQANPLWTSGKKYLCLHCSFLSQFTNSLVSVFRNLTGTSSSGIKKHIYGPINASAESTAQNSFRTASSFELNYPYLHAFSSRGSLTNASSISHCHSLGSTQSEKAEVEQLRLELQNTVAMYKEACEELVDTQNKVRLLSSECLEEASRVNAAQEREEAFRKIAAEEKVKLLQAMKDKFVNALFCCDRRYRKYTRDEIEVATDFFSISNVIGQGGYGKVYKCSLHRTPVAVKVLQSDALDRKEEFLREVEVLSQLHHPHIVLLLGACPENGCLVYEYLENGNLEEHILQKSGKPPLPWFIRFRIVFEVASGLAFLHNSKPDPIVHRDLKPGNILLDRNYVSKIGDVGLAKLISDVVPDNITMYKDSILAGTLFYMDPEYQRTGTIRPKSDLYALGLTTLQLLTARHPNGLLLAVENAIKNCCLADILDKSITDWPLAETEELARIALKCSKLRCRDRPDLDTEVLPVLKRLVDVADASLKLGKNNVYAPSYYFCPILQEVMDDPHIAADGFTYEHRAIKAWLGKHNISPVTKRQLQHSVLTPNHTLRSAIHDWKSRVTLSST</sequence>
<keyword evidence="5" id="KW-0723">Serine/threonine-protein kinase</keyword>
<comment type="pathway">
    <text evidence="3">Protein modification; protein ubiquitination.</text>
</comment>
<evidence type="ECO:0000256" key="8">
    <source>
        <dbReference type="ARBA" id="ARBA00022777"/>
    </source>
</evidence>
<feature type="domain" description="Protein kinase" evidence="13">
    <location>
        <begin position="406"/>
        <end position="669"/>
    </location>
</feature>
<evidence type="ECO:0000256" key="1">
    <source>
        <dbReference type="ARBA" id="ARBA00000900"/>
    </source>
</evidence>
<dbReference type="Pfam" id="PF07714">
    <property type="entry name" value="PK_Tyr_Ser-Thr"/>
    <property type="match status" value="1"/>
</dbReference>
<dbReference type="GO" id="GO:0061630">
    <property type="term" value="F:ubiquitin protein ligase activity"/>
    <property type="evidence" value="ECO:0007669"/>
    <property type="project" value="UniProtKB-EC"/>
</dbReference>
<dbReference type="OrthoDB" id="10064100at2759"/>
<dbReference type="UniPathway" id="UPA00143"/>
<evidence type="ECO:0000256" key="5">
    <source>
        <dbReference type="ARBA" id="ARBA00022527"/>
    </source>
</evidence>
<dbReference type="InterPro" id="IPR014729">
    <property type="entry name" value="Rossmann-like_a/b/a_fold"/>
</dbReference>
<keyword evidence="9" id="KW-0833">Ubl conjugation pathway</keyword>
<comment type="function">
    <text evidence="2">Functions as an E3 ubiquitin ligase.</text>
</comment>
<evidence type="ECO:0000256" key="2">
    <source>
        <dbReference type="ARBA" id="ARBA00003861"/>
    </source>
</evidence>
<evidence type="ECO:0000256" key="10">
    <source>
        <dbReference type="ARBA" id="ARBA00022840"/>
    </source>
</evidence>
<dbReference type="InterPro" id="IPR051348">
    <property type="entry name" value="U-box_ubiquitin_ligases"/>
</dbReference>
<name>A0A5B6W7E2_9ROSI</name>
<dbReference type="GO" id="GO:0016567">
    <property type="term" value="P:protein ubiquitination"/>
    <property type="evidence" value="ECO:0007669"/>
    <property type="project" value="UniProtKB-UniPathway"/>
</dbReference>
<feature type="domain" description="U-box" evidence="14">
    <location>
        <begin position="688"/>
        <end position="761"/>
    </location>
</feature>
<dbReference type="Gene3D" id="3.40.50.620">
    <property type="entry name" value="HUPs"/>
    <property type="match status" value="1"/>
</dbReference>
<dbReference type="InterPro" id="IPR013083">
    <property type="entry name" value="Znf_RING/FYVE/PHD"/>
</dbReference>
<keyword evidence="10 11" id="KW-0067">ATP-binding</keyword>
<evidence type="ECO:0000256" key="6">
    <source>
        <dbReference type="ARBA" id="ARBA00022679"/>
    </source>
</evidence>
<dbReference type="EC" id="2.3.2.27" evidence="4"/>
<evidence type="ECO:0000313" key="16">
    <source>
        <dbReference type="Proteomes" id="UP000325315"/>
    </source>
</evidence>
<comment type="caution">
    <text evidence="15">The sequence shown here is derived from an EMBL/GenBank/DDBJ whole genome shotgun (WGS) entry which is preliminary data.</text>
</comment>
<dbReference type="GO" id="GO:0005524">
    <property type="term" value="F:ATP binding"/>
    <property type="evidence" value="ECO:0007669"/>
    <property type="project" value="UniProtKB-UniRule"/>
</dbReference>
<keyword evidence="12" id="KW-0175">Coiled coil</keyword>
<dbReference type="SUPFAM" id="SSF56112">
    <property type="entry name" value="Protein kinase-like (PK-like)"/>
    <property type="match status" value="1"/>
</dbReference>
<proteinExistence type="predicted"/>
<evidence type="ECO:0000313" key="15">
    <source>
        <dbReference type="EMBL" id="KAA3477165.1"/>
    </source>
</evidence>
<dbReference type="CDD" id="cd01989">
    <property type="entry name" value="USP_STK_Ubox_N"/>
    <property type="match status" value="1"/>
</dbReference>
<evidence type="ECO:0000259" key="14">
    <source>
        <dbReference type="PROSITE" id="PS51698"/>
    </source>
</evidence>
<dbReference type="GO" id="GO:0004674">
    <property type="term" value="F:protein serine/threonine kinase activity"/>
    <property type="evidence" value="ECO:0007669"/>
    <property type="project" value="UniProtKB-KW"/>
</dbReference>
<keyword evidence="8" id="KW-0418">Kinase</keyword>
<dbReference type="InterPro" id="IPR008271">
    <property type="entry name" value="Ser/Thr_kinase_AS"/>
</dbReference>
<evidence type="ECO:0000256" key="11">
    <source>
        <dbReference type="PROSITE-ProRule" id="PRU10141"/>
    </source>
</evidence>
<feature type="coiled-coil region" evidence="12">
    <location>
        <begin position="306"/>
        <end position="343"/>
    </location>
</feature>
<evidence type="ECO:0000259" key="13">
    <source>
        <dbReference type="PROSITE" id="PS50011"/>
    </source>
</evidence>
<feature type="binding site" evidence="11">
    <location>
        <position position="433"/>
    </location>
    <ligand>
        <name>ATP</name>
        <dbReference type="ChEBI" id="CHEBI:30616"/>
    </ligand>
</feature>
<gene>
    <name evidence="15" type="ORF">EPI10_011073</name>
</gene>
<dbReference type="InterPro" id="IPR017441">
    <property type="entry name" value="Protein_kinase_ATP_BS"/>
</dbReference>
<dbReference type="InterPro" id="IPR003613">
    <property type="entry name" value="Ubox_domain"/>
</dbReference>
<dbReference type="InterPro" id="IPR011009">
    <property type="entry name" value="Kinase-like_dom_sf"/>
</dbReference>
<evidence type="ECO:0000256" key="12">
    <source>
        <dbReference type="SAM" id="Coils"/>
    </source>
</evidence>
<dbReference type="PROSITE" id="PS50011">
    <property type="entry name" value="PROTEIN_KINASE_DOM"/>
    <property type="match status" value="1"/>
</dbReference>
<dbReference type="EMBL" id="SMMG02000004">
    <property type="protein sequence ID" value="KAA3477165.1"/>
    <property type="molecule type" value="Genomic_DNA"/>
</dbReference>
<evidence type="ECO:0000256" key="7">
    <source>
        <dbReference type="ARBA" id="ARBA00022741"/>
    </source>
</evidence>
<dbReference type="PROSITE" id="PS00108">
    <property type="entry name" value="PROTEIN_KINASE_ST"/>
    <property type="match status" value="1"/>
</dbReference>
<keyword evidence="16" id="KW-1185">Reference proteome</keyword>
<dbReference type="CDD" id="cd16655">
    <property type="entry name" value="RING-Ubox_WDSUB1-like"/>
    <property type="match status" value="1"/>
</dbReference>
<keyword evidence="6" id="KW-0808">Transferase</keyword>
<evidence type="ECO:0000256" key="4">
    <source>
        <dbReference type="ARBA" id="ARBA00012483"/>
    </source>
</evidence>
<dbReference type="SMART" id="SM00504">
    <property type="entry name" value="Ubox"/>
    <property type="match status" value="1"/>
</dbReference>
<keyword evidence="7 11" id="KW-0547">Nucleotide-binding</keyword>
<dbReference type="SUPFAM" id="SSF52402">
    <property type="entry name" value="Adenine nucleotide alpha hydrolases-like"/>
    <property type="match status" value="1"/>
</dbReference>
<dbReference type="SUPFAM" id="SSF57850">
    <property type="entry name" value="RING/U-box"/>
    <property type="match status" value="1"/>
</dbReference>
<dbReference type="PANTHER" id="PTHR45647">
    <property type="entry name" value="OS02G0152300 PROTEIN"/>
    <property type="match status" value="1"/>
</dbReference>
<accession>A0A5B6W7E2</accession>